<evidence type="ECO:0000259" key="2">
    <source>
        <dbReference type="Pfam" id="PF07883"/>
    </source>
</evidence>
<keyword evidence="1" id="KW-0479">Metal-binding</keyword>
<dbReference type="EMBL" id="CAKMMW010000002">
    <property type="protein sequence ID" value="CAH1195278.1"/>
    <property type="molecule type" value="Genomic_DNA"/>
</dbReference>
<sequence>MNFKLMDLRNHLNELKEVEKNAYYEFLKVSSMSVGLYKLNKGELDKQKPHTEDEVYFIIEGEASFQNGDTITQISKGDVLFVEAHKDHRFFNITEDLTTLVFFSPAEHANK</sequence>
<feature type="domain" description="Cupin type-2" evidence="2">
    <location>
        <begin position="36"/>
        <end position="98"/>
    </location>
</feature>
<evidence type="ECO:0000313" key="4">
    <source>
        <dbReference type="Proteomes" id="UP000838821"/>
    </source>
</evidence>
<name>A0ABM9BV66_9BACL</name>
<dbReference type="Proteomes" id="UP000838821">
    <property type="component" value="Unassembled WGS sequence"/>
</dbReference>
<reference evidence="3" key="1">
    <citation type="submission" date="2022-01" db="EMBL/GenBank/DDBJ databases">
        <authorList>
            <person name="Criscuolo A."/>
        </authorList>
    </citation>
    <scope>NUCLEOTIDE SEQUENCE</scope>
    <source>
        <strain evidence="3">CIP111891</strain>
    </source>
</reference>
<dbReference type="Pfam" id="PF07883">
    <property type="entry name" value="Cupin_2"/>
    <property type="match status" value="1"/>
</dbReference>
<keyword evidence="4" id="KW-1185">Reference proteome</keyword>
<dbReference type="InterPro" id="IPR014710">
    <property type="entry name" value="RmlC-like_jellyroll"/>
</dbReference>
<comment type="caution">
    <text evidence="3">The sequence shown here is derived from an EMBL/GenBank/DDBJ whole genome shotgun (WGS) entry which is preliminary data.</text>
</comment>
<dbReference type="Gene3D" id="2.60.120.10">
    <property type="entry name" value="Jelly Rolls"/>
    <property type="match status" value="1"/>
</dbReference>
<evidence type="ECO:0000256" key="1">
    <source>
        <dbReference type="ARBA" id="ARBA00022723"/>
    </source>
</evidence>
<dbReference type="SUPFAM" id="SSF51182">
    <property type="entry name" value="RmlC-like cupins"/>
    <property type="match status" value="1"/>
</dbReference>
<evidence type="ECO:0000313" key="3">
    <source>
        <dbReference type="EMBL" id="CAH1195278.1"/>
    </source>
</evidence>
<dbReference type="RefSeq" id="WP_236284528.1">
    <property type="nucleotide sequence ID" value="NZ_CAKMMW010000002.1"/>
</dbReference>
<dbReference type="InterPro" id="IPR051610">
    <property type="entry name" value="GPI/OXD"/>
</dbReference>
<dbReference type="PANTHER" id="PTHR35848:SF6">
    <property type="entry name" value="CUPIN TYPE-2 DOMAIN-CONTAINING PROTEIN"/>
    <property type="match status" value="1"/>
</dbReference>
<accession>A0ABM9BV66</accession>
<dbReference type="InterPro" id="IPR011051">
    <property type="entry name" value="RmlC_Cupin_sf"/>
</dbReference>
<dbReference type="InterPro" id="IPR013096">
    <property type="entry name" value="Cupin_2"/>
</dbReference>
<dbReference type="PANTHER" id="PTHR35848">
    <property type="entry name" value="OXALATE-BINDING PROTEIN"/>
    <property type="match status" value="1"/>
</dbReference>
<proteinExistence type="predicted"/>
<protein>
    <recommendedName>
        <fullName evidence="2">Cupin type-2 domain-containing protein</fullName>
    </recommendedName>
</protein>
<organism evidence="3 4">
    <name type="scientific">Paenibacillus allorhizoplanae</name>
    <dbReference type="NCBI Taxonomy" id="2905648"/>
    <lineage>
        <taxon>Bacteria</taxon>
        <taxon>Bacillati</taxon>
        <taxon>Bacillota</taxon>
        <taxon>Bacilli</taxon>
        <taxon>Bacillales</taxon>
        <taxon>Paenibacillaceae</taxon>
        <taxon>Paenibacillus</taxon>
    </lineage>
</organism>
<gene>
    <name evidence="3" type="ORF">PAECIP111891_00640</name>
</gene>